<keyword evidence="2" id="KW-1185">Reference proteome</keyword>
<dbReference type="AlphaFoldDB" id="A0AAN9ECY6"/>
<organism evidence="1 2">
    <name type="scientific">Crotalaria pallida</name>
    <name type="common">Smooth rattlebox</name>
    <name type="synonym">Crotalaria striata</name>
    <dbReference type="NCBI Taxonomy" id="3830"/>
    <lineage>
        <taxon>Eukaryota</taxon>
        <taxon>Viridiplantae</taxon>
        <taxon>Streptophyta</taxon>
        <taxon>Embryophyta</taxon>
        <taxon>Tracheophyta</taxon>
        <taxon>Spermatophyta</taxon>
        <taxon>Magnoliopsida</taxon>
        <taxon>eudicotyledons</taxon>
        <taxon>Gunneridae</taxon>
        <taxon>Pentapetalae</taxon>
        <taxon>rosids</taxon>
        <taxon>fabids</taxon>
        <taxon>Fabales</taxon>
        <taxon>Fabaceae</taxon>
        <taxon>Papilionoideae</taxon>
        <taxon>50 kb inversion clade</taxon>
        <taxon>genistoids sensu lato</taxon>
        <taxon>core genistoids</taxon>
        <taxon>Crotalarieae</taxon>
        <taxon>Crotalaria</taxon>
    </lineage>
</organism>
<proteinExistence type="predicted"/>
<sequence>MFAASTTIVVSLLGHEPPSFCADRVVCVKVVVEEGSRGPSCGSRGIVLLAFEDNRSSKIGASFDKSVPDGNDLGGLCEDRHASRTPM</sequence>
<comment type="caution">
    <text evidence="1">The sequence shown here is derived from an EMBL/GenBank/DDBJ whole genome shotgun (WGS) entry which is preliminary data.</text>
</comment>
<evidence type="ECO:0000313" key="2">
    <source>
        <dbReference type="Proteomes" id="UP001372338"/>
    </source>
</evidence>
<name>A0AAN9ECY6_CROPI</name>
<accession>A0AAN9ECY6</accession>
<protein>
    <submittedName>
        <fullName evidence="1">Uncharacterized protein</fullName>
    </submittedName>
</protein>
<evidence type="ECO:0000313" key="1">
    <source>
        <dbReference type="EMBL" id="KAK7255197.1"/>
    </source>
</evidence>
<reference evidence="1 2" key="1">
    <citation type="submission" date="2024-01" db="EMBL/GenBank/DDBJ databases">
        <title>The genomes of 5 underutilized Papilionoideae crops provide insights into root nodulation and disease resistanc.</title>
        <authorList>
            <person name="Yuan L."/>
        </authorList>
    </citation>
    <scope>NUCLEOTIDE SEQUENCE [LARGE SCALE GENOMIC DNA]</scope>
    <source>
        <strain evidence="1">ZHUSHIDOU_FW_LH</strain>
        <tissue evidence="1">Leaf</tissue>
    </source>
</reference>
<dbReference type="Proteomes" id="UP001372338">
    <property type="component" value="Unassembled WGS sequence"/>
</dbReference>
<gene>
    <name evidence="1" type="ORF">RIF29_28601</name>
</gene>
<dbReference type="Gene3D" id="2.30.30.750">
    <property type="match status" value="1"/>
</dbReference>
<dbReference type="InterPro" id="IPR047008">
    <property type="entry name" value="XRN1_SH3_sf"/>
</dbReference>
<dbReference type="EMBL" id="JAYWIO010000006">
    <property type="protein sequence ID" value="KAK7255197.1"/>
    <property type="molecule type" value="Genomic_DNA"/>
</dbReference>